<reference evidence="1" key="2">
    <citation type="submission" date="2015-06" db="UniProtKB">
        <authorList>
            <consortium name="EnsemblMetazoa"/>
        </authorList>
    </citation>
    <scope>IDENTIFICATION</scope>
</reference>
<dbReference type="HOGENOM" id="CLU_2177365_0_0_1"/>
<dbReference type="Proteomes" id="UP000015102">
    <property type="component" value="Unassembled WGS sequence"/>
</dbReference>
<dbReference type="EMBL" id="CAQQ02023875">
    <property type="status" value="NOT_ANNOTATED_CDS"/>
    <property type="molecule type" value="Genomic_DNA"/>
</dbReference>
<proteinExistence type="predicted"/>
<name>T1GF23_MEGSC</name>
<sequence>MVKVLLAGAFRSIIKDKVSKTVGSDNVFPAMLQNTLRNQASFKEFYKIKDALAAYGKLVPPEALPANVSENQQKKHREEKNLYRRQTIMLSQCWQVQFLTTQFPSMTESK</sequence>
<dbReference type="EnsemblMetazoa" id="MESCA001952-RA">
    <property type="protein sequence ID" value="MESCA001952-PA"/>
    <property type="gene ID" value="MESCA001952"/>
</dbReference>
<evidence type="ECO:0000313" key="1">
    <source>
        <dbReference type="EnsemblMetazoa" id="MESCA001952-PA"/>
    </source>
</evidence>
<dbReference type="EMBL" id="CAQQ02023874">
    <property type="status" value="NOT_ANNOTATED_CDS"/>
    <property type="molecule type" value="Genomic_DNA"/>
</dbReference>
<organism evidence="1 2">
    <name type="scientific">Megaselia scalaris</name>
    <name type="common">Humpbacked fly</name>
    <name type="synonym">Phora scalaris</name>
    <dbReference type="NCBI Taxonomy" id="36166"/>
    <lineage>
        <taxon>Eukaryota</taxon>
        <taxon>Metazoa</taxon>
        <taxon>Ecdysozoa</taxon>
        <taxon>Arthropoda</taxon>
        <taxon>Hexapoda</taxon>
        <taxon>Insecta</taxon>
        <taxon>Pterygota</taxon>
        <taxon>Neoptera</taxon>
        <taxon>Endopterygota</taxon>
        <taxon>Diptera</taxon>
        <taxon>Brachycera</taxon>
        <taxon>Muscomorpha</taxon>
        <taxon>Platypezoidea</taxon>
        <taxon>Phoridae</taxon>
        <taxon>Megaseliini</taxon>
        <taxon>Megaselia</taxon>
    </lineage>
</organism>
<reference evidence="2" key="1">
    <citation type="submission" date="2013-02" db="EMBL/GenBank/DDBJ databases">
        <authorList>
            <person name="Hughes D."/>
        </authorList>
    </citation>
    <scope>NUCLEOTIDE SEQUENCE</scope>
    <source>
        <strain>Durham</strain>
        <strain evidence="2">NC isolate 2 -- Noor lab</strain>
    </source>
</reference>
<keyword evidence="2" id="KW-1185">Reference proteome</keyword>
<evidence type="ECO:0000313" key="2">
    <source>
        <dbReference type="Proteomes" id="UP000015102"/>
    </source>
</evidence>
<accession>T1GF23</accession>
<dbReference type="AlphaFoldDB" id="T1GF23"/>
<protein>
    <submittedName>
        <fullName evidence="1">Uncharacterized protein</fullName>
    </submittedName>
</protein>